<evidence type="ECO:0000259" key="10">
    <source>
        <dbReference type="PROSITE" id="PS50262"/>
    </source>
</evidence>
<evidence type="ECO:0000256" key="2">
    <source>
        <dbReference type="ARBA" id="ARBA00022475"/>
    </source>
</evidence>
<evidence type="ECO:0000256" key="5">
    <source>
        <dbReference type="ARBA" id="ARBA00023040"/>
    </source>
</evidence>
<feature type="transmembrane region" description="Helical" evidence="9">
    <location>
        <begin position="248"/>
        <end position="274"/>
    </location>
</feature>
<reference evidence="11" key="1">
    <citation type="submission" date="2021-02" db="EMBL/GenBank/DDBJ databases">
        <authorList>
            <person name="Nowell W R."/>
        </authorList>
    </citation>
    <scope>NUCLEOTIDE SEQUENCE</scope>
</reference>
<dbReference type="AlphaFoldDB" id="A0A815LYS2"/>
<evidence type="ECO:0000313" key="11">
    <source>
        <dbReference type="EMBL" id="CAF1413184.1"/>
    </source>
</evidence>
<evidence type="ECO:0000256" key="4">
    <source>
        <dbReference type="ARBA" id="ARBA00022989"/>
    </source>
</evidence>
<dbReference type="PROSITE" id="PS50262">
    <property type="entry name" value="G_PROTEIN_RECEP_F1_2"/>
    <property type="match status" value="1"/>
</dbReference>
<dbReference type="InterPro" id="IPR017452">
    <property type="entry name" value="GPCR_Rhodpsn_7TM"/>
</dbReference>
<evidence type="ECO:0000256" key="6">
    <source>
        <dbReference type="ARBA" id="ARBA00023136"/>
    </source>
</evidence>
<accession>A0A815LYS2</accession>
<dbReference type="GO" id="GO:0004930">
    <property type="term" value="F:G protein-coupled receptor activity"/>
    <property type="evidence" value="ECO:0007669"/>
    <property type="project" value="UniProtKB-KW"/>
</dbReference>
<feature type="transmembrane region" description="Helical" evidence="9">
    <location>
        <begin position="26"/>
        <end position="50"/>
    </location>
</feature>
<sequence length="332" mass="39818">MSDEIFSNETDYDTDTTSCTSISTEITFYIFLLLEIPSVLCSLLLFYYFIRLREYLYRDYSNITILYLVLGSFLITSIDMPIIINHLQNCYSIESMKDSYTFCIFWILYDYILYSVNLWFMAFACFERYLSIFFKQFIMKTRKRRFLLYYALIIFIILFVVLWYLYLILIYPCAQTSFDYTQMTCDGSCYDIVDDPVIQNTDWILADLLPTFLVIFFILILILHVLYQRHKISRHLTERNTWKRTRKMFLQLVPIGFIFLAFNMPLIIVGMLGITNLWYYTTFYSYTNSFWYCLPLLMPFAILSRQKEILKRLRILFNLRGANRIASLDGTA</sequence>
<proteinExistence type="predicted"/>
<keyword evidence="2" id="KW-1003">Cell membrane</keyword>
<feature type="transmembrane region" description="Helical" evidence="9">
    <location>
        <begin position="286"/>
        <end position="304"/>
    </location>
</feature>
<gene>
    <name evidence="11" type="ORF">IZO911_LOCUS40197</name>
</gene>
<keyword evidence="6 9" id="KW-0472">Membrane</keyword>
<dbReference type="GO" id="GO:0005886">
    <property type="term" value="C:plasma membrane"/>
    <property type="evidence" value="ECO:0007669"/>
    <property type="project" value="UniProtKB-SubCell"/>
</dbReference>
<dbReference type="Gene3D" id="1.20.1070.10">
    <property type="entry name" value="Rhodopsin 7-helix transmembrane proteins"/>
    <property type="match status" value="1"/>
</dbReference>
<evidence type="ECO:0000256" key="8">
    <source>
        <dbReference type="ARBA" id="ARBA00023224"/>
    </source>
</evidence>
<dbReference type="PANTHER" id="PTHR24249:SF411">
    <property type="entry name" value="G-PROTEIN COUPLED RECEPTORS FAMILY 1 PROFILE DOMAIN-CONTAINING PROTEIN"/>
    <property type="match status" value="1"/>
</dbReference>
<dbReference type="PANTHER" id="PTHR24249">
    <property type="entry name" value="HISTAMINE RECEPTOR-RELATED G-PROTEIN COUPLED RECEPTOR"/>
    <property type="match status" value="1"/>
</dbReference>
<evidence type="ECO:0000256" key="9">
    <source>
        <dbReference type="SAM" id="Phobius"/>
    </source>
</evidence>
<evidence type="ECO:0000313" key="12">
    <source>
        <dbReference type="Proteomes" id="UP000663860"/>
    </source>
</evidence>
<evidence type="ECO:0000256" key="7">
    <source>
        <dbReference type="ARBA" id="ARBA00023170"/>
    </source>
</evidence>
<dbReference type="SUPFAM" id="SSF81321">
    <property type="entry name" value="Family A G protein-coupled receptor-like"/>
    <property type="match status" value="1"/>
</dbReference>
<dbReference type="EMBL" id="CAJNOE010001330">
    <property type="protein sequence ID" value="CAF1413184.1"/>
    <property type="molecule type" value="Genomic_DNA"/>
</dbReference>
<keyword evidence="8" id="KW-0807">Transducer</keyword>
<feature type="transmembrane region" description="Helical" evidence="9">
    <location>
        <begin position="104"/>
        <end position="126"/>
    </location>
</feature>
<evidence type="ECO:0000256" key="3">
    <source>
        <dbReference type="ARBA" id="ARBA00022692"/>
    </source>
</evidence>
<feature type="domain" description="G-protein coupled receptors family 1 profile" evidence="10">
    <location>
        <begin position="41"/>
        <end position="302"/>
    </location>
</feature>
<feature type="transmembrane region" description="Helical" evidence="9">
    <location>
        <begin position="62"/>
        <end position="84"/>
    </location>
</feature>
<keyword evidence="3 9" id="KW-0812">Transmembrane</keyword>
<keyword evidence="5" id="KW-0297">G-protein coupled receptor</keyword>
<protein>
    <recommendedName>
        <fullName evidence="10">G-protein coupled receptors family 1 profile domain-containing protein</fullName>
    </recommendedName>
</protein>
<feature type="transmembrane region" description="Helical" evidence="9">
    <location>
        <begin position="203"/>
        <end position="227"/>
    </location>
</feature>
<organism evidence="11 12">
    <name type="scientific">Adineta steineri</name>
    <dbReference type="NCBI Taxonomy" id="433720"/>
    <lineage>
        <taxon>Eukaryota</taxon>
        <taxon>Metazoa</taxon>
        <taxon>Spiralia</taxon>
        <taxon>Gnathifera</taxon>
        <taxon>Rotifera</taxon>
        <taxon>Eurotatoria</taxon>
        <taxon>Bdelloidea</taxon>
        <taxon>Adinetida</taxon>
        <taxon>Adinetidae</taxon>
        <taxon>Adineta</taxon>
    </lineage>
</organism>
<evidence type="ECO:0000256" key="1">
    <source>
        <dbReference type="ARBA" id="ARBA00004651"/>
    </source>
</evidence>
<keyword evidence="7" id="KW-0675">Receptor</keyword>
<feature type="transmembrane region" description="Helical" evidence="9">
    <location>
        <begin position="147"/>
        <end position="171"/>
    </location>
</feature>
<name>A0A815LYS2_9BILA</name>
<keyword evidence="4 9" id="KW-1133">Transmembrane helix</keyword>
<comment type="subcellular location">
    <subcellularLocation>
        <location evidence="1">Cell membrane</location>
        <topology evidence="1">Multi-pass membrane protein</topology>
    </subcellularLocation>
</comment>
<dbReference type="InterPro" id="IPR050569">
    <property type="entry name" value="TAAR"/>
</dbReference>
<dbReference type="Proteomes" id="UP000663860">
    <property type="component" value="Unassembled WGS sequence"/>
</dbReference>
<comment type="caution">
    <text evidence="11">The sequence shown here is derived from an EMBL/GenBank/DDBJ whole genome shotgun (WGS) entry which is preliminary data.</text>
</comment>